<proteinExistence type="predicted"/>
<dbReference type="AlphaFoldDB" id="C1FF32"/>
<sequence>MPGDLRLSPSLTPSKVYHDPDRSSARKKAPPGTHARRQLDLGEDAKNNNDARRVRVPGPPRGRVFDQGPERPGSDDPPWARRLRLKLRDVRAMADEDIDDDDDDDDDDEPISAAMGAEGDGPTSRRAPTMRLRGNLEDILALYEPGNEKPEGFEVSITSPRSAVACLKAKCDPNSLVPRPEPVFAPQNQKNVCARRRKEQRARLTALLARRDAMDDPREVARMARELSGAAQAEAKFKEKENERQRRRDDVDERVLAALAKAELEAATLMDDLNDIASAADHEELARFGEAARERERIAAKDAARSRNLHGRSPVRTPSSPPSRTFVAASPATPRRTTPGRDKADFLASAPRVAFDASSILADRADIERRTMEALERERADAERATAKRTEALERKRADLRRVEEAVRASVERRREEERKYYNAMRARTEARTEEEIAVAEKELKAEEARVRATNEAREASFEGTRGGGTRDTDVAARGGRTVDSSAPGIEPATSAIDPAPSSPVGHHARPVSAPPRGVTTPAHVAAHPTPSVRGSIDRTSSSSVTVSNGHTERAARRAAFADAEADERASYEAAAAELARQKIARARLQRDADALVRQERRVAEKQRRADGVARRKEWNAKAESADREACRVRVQMRLDAARKKKEAIDEEHASALAMRGAEREERREVAALQRARARAADAEWRASIARERHVKICATSEKLDRRLRLESARVAAELARDEEAFLAKIASRAERIGVEADGVMARAFDVEARAEEEAYRREASAGRMHFEHSGAFATSLGDDGRVVSSPVGAKKVYDASLDGSTHGLDVFVATPGVVRGPGALFSYEPGSSETGE</sequence>
<feature type="region of interest" description="Disordered" evidence="2">
    <location>
        <begin position="1"/>
        <end position="129"/>
    </location>
</feature>
<feature type="compositionally biased region" description="Basic and acidic residues" evidence="2">
    <location>
        <begin position="37"/>
        <end position="53"/>
    </location>
</feature>
<keyword evidence="4" id="KW-1185">Reference proteome</keyword>
<dbReference type="KEGG" id="mis:MICPUN_54810"/>
<feature type="compositionally biased region" description="Low complexity" evidence="2">
    <location>
        <begin position="312"/>
        <end position="325"/>
    </location>
</feature>
<feature type="region of interest" description="Disordered" evidence="2">
    <location>
        <begin position="450"/>
        <end position="551"/>
    </location>
</feature>
<dbReference type="RefSeq" id="XP_002507032.1">
    <property type="nucleotide sequence ID" value="XM_002506986.1"/>
</dbReference>
<feature type="compositionally biased region" description="Basic and acidic residues" evidence="2">
    <location>
        <begin position="450"/>
        <end position="461"/>
    </location>
</feature>
<organism evidence="3 4">
    <name type="scientific">Micromonas commoda (strain RCC299 / NOUM17 / CCMP2709)</name>
    <name type="common">Picoplanktonic green alga</name>
    <dbReference type="NCBI Taxonomy" id="296587"/>
    <lineage>
        <taxon>Eukaryota</taxon>
        <taxon>Viridiplantae</taxon>
        <taxon>Chlorophyta</taxon>
        <taxon>Mamiellophyceae</taxon>
        <taxon>Mamiellales</taxon>
        <taxon>Mamiellaceae</taxon>
        <taxon>Micromonas</taxon>
    </lineage>
</organism>
<feature type="compositionally biased region" description="Acidic residues" evidence="2">
    <location>
        <begin position="95"/>
        <end position="110"/>
    </location>
</feature>
<feature type="compositionally biased region" description="Basic and acidic residues" evidence="2">
    <location>
        <begin position="235"/>
        <end position="250"/>
    </location>
</feature>
<dbReference type="InParanoid" id="C1FF32"/>
<dbReference type="Proteomes" id="UP000002009">
    <property type="component" value="Chromosome 1"/>
</dbReference>
<evidence type="ECO:0000256" key="2">
    <source>
        <dbReference type="SAM" id="MobiDB-lite"/>
    </source>
</evidence>
<protein>
    <submittedName>
        <fullName evidence="3">Uncharacterized protein</fullName>
    </submittedName>
</protein>
<accession>C1FF32</accession>
<evidence type="ECO:0000313" key="4">
    <source>
        <dbReference type="Proteomes" id="UP000002009"/>
    </source>
</evidence>
<feature type="coiled-coil region" evidence="1">
    <location>
        <begin position="562"/>
        <end position="599"/>
    </location>
</feature>
<feature type="compositionally biased region" description="Polar residues" evidence="2">
    <location>
        <begin position="538"/>
        <end position="550"/>
    </location>
</feature>
<feature type="region of interest" description="Disordered" evidence="2">
    <location>
        <begin position="297"/>
        <end position="343"/>
    </location>
</feature>
<feature type="coiled-coil region" evidence="1">
    <location>
        <begin position="632"/>
        <end position="693"/>
    </location>
</feature>
<keyword evidence="1" id="KW-0175">Coiled coil</keyword>
<reference evidence="3 4" key="1">
    <citation type="journal article" date="2009" name="Science">
        <title>Green evolution and dynamic adaptations revealed by genomes of the marine picoeukaryotes Micromonas.</title>
        <authorList>
            <person name="Worden A.Z."/>
            <person name="Lee J.H."/>
            <person name="Mock T."/>
            <person name="Rouze P."/>
            <person name="Simmons M.P."/>
            <person name="Aerts A.L."/>
            <person name="Allen A.E."/>
            <person name="Cuvelier M.L."/>
            <person name="Derelle E."/>
            <person name="Everett M.V."/>
            <person name="Foulon E."/>
            <person name="Grimwood J."/>
            <person name="Gundlach H."/>
            <person name="Henrissat B."/>
            <person name="Napoli C."/>
            <person name="McDonald S.M."/>
            <person name="Parker M.S."/>
            <person name="Rombauts S."/>
            <person name="Salamov A."/>
            <person name="Von Dassow P."/>
            <person name="Badger J.H."/>
            <person name="Coutinho P.M."/>
            <person name="Demir E."/>
            <person name="Dubchak I."/>
            <person name="Gentemann C."/>
            <person name="Eikrem W."/>
            <person name="Gready J.E."/>
            <person name="John U."/>
            <person name="Lanier W."/>
            <person name="Lindquist E.A."/>
            <person name="Lucas S."/>
            <person name="Mayer K.F."/>
            <person name="Moreau H."/>
            <person name="Not F."/>
            <person name="Otillar R."/>
            <person name="Panaud O."/>
            <person name="Pangilinan J."/>
            <person name="Paulsen I."/>
            <person name="Piegu B."/>
            <person name="Poliakov A."/>
            <person name="Robbens S."/>
            <person name="Schmutz J."/>
            <person name="Toulza E."/>
            <person name="Wyss T."/>
            <person name="Zelensky A."/>
            <person name="Zhou K."/>
            <person name="Armbrust E.V."/>
            <person name="Bhattacharya D."/>
            <person name="Goodenough U.W."/>
            <person name="Van de Peer Y."/>
            <person name="Grigoriev I.V."/>
        </authorList>
    </citation>
    <scope>NUCLEOTIDE SEQUENCE [LARGE SCALE GENOMIC DNA]</scope>
    <source>
        <strain evidence="4">RCC299 / NOUM17</strain>
    </source>
</reference>
<evidence type="ECO:0000313" key="3">
    <source>
        <dbReference type="EMBL" id="ACO68290.1"/>
    </source>
</evidence>
<dbReference type="EMBL" id="CP001574">
    <property type="protein sequence ID" value="ACO68290.1"/>
    <property type="molecule type" value="Genomic_DNA"/>
</dbReference>
<gene>
    <name evidence="3" type="ORF">MICPUN_54810</name>
</gene>
<feature type="region of interest" description="Disordered" evidence="2">
    <location>
        <begin position="230"/>
        <end position="250"/>
    </location>
</feature>
<evidence type="ECO:0000256" key="1">
    <source>
        <dbReference type="SAM" id="Coils"/>
    </source>
</evidence>
<name>C1FF32_MICCC</name>
<dbReference type="GeneID" id="8250344"/>